<reference evidence="8 9" key="1">
    <citation type="submission" date="2023-10" db="EMBL/GenBank/DDBJ databases">
        <title>Complete genome sequence of Shewanella sp. DAU334.</title>
        <authorList>
            <person name="Lee Y.-S."/>
            <person name="Jeong H.-R."/>
            <person name="Hwang E.-J."/>
            <person name="Choi Y.-L."/>
            <person name="Kim G.-D."/>
        </authorList>
    </citation>
    <scope>NUCLEOTIDE SEQUENCE [LARGE SCALE GENOMIC DNA]</scope>
    <source>
        <strain evidence="8 9">DAU334</strain>
    </source>
</reference>
<keyword evidence="9" id="KW-1185">Reference proteome</keyword>
<dbReference type="PANTHER" id="PTHR37481:SF1">
    <property type="entry name" value="LIPOPOLYSACCHARIDE EXPORT SYSTEM PROTEIN LPTC"/>
    <property type="match status" value="1"/>
</dbReference>
<evidence type="ECO:0000256" key="7">
    <source>
        <dbReference type="PIRNR" id="PIRNR028513"/>
    </source>
</evidence>
<dbReference type="Proteomes" id="UP001529491">
    <property type="component" value="Chromosome"/>
</dbReference>
<comment type="similarity">
    <text evidence="6 7">Belongs to the LptC family.</text>
</comment>
<comment type="subunit">
    <text evidence="6">Component of the lipopolysaccharide transport and assembly complex. Interacts with LptA and the LptBFG transporter complex.</text>
</comment>
<keyword evidence="3 6" id="KW-0812">Transmembrane</keyword>
<name>A0ABZ0JWS8_9GAMM</name>
<proteinExistence type="inferred from homology"/>
<dbReference type="InterPro" id="IPR052363">
    <property type="entry name" value="LPS_export_LptC"/>
</dbReference>
<comment type="subcellular location">
    <subcellularLocation>
        <location evidence="6">Cell inner membrane</location>
        <topology evidence="6">Single-pass membrane protein</topology>
    </subcellularLocation>
</comment>
<dbReference type="PIRSF" id="PIRSF028513">
    <property type="entry name" value="LptC"/>
    <property type="match status" value="1"/>
</dbReference>
<evidence type="ECO:0000256" key="1">
    <source>
        <dbReference type="ARBA" id="ARBA00022475"/>
    </source>
</evidence>
<evidence type="ECO:0000256" key="4">
    <source>
        <dbReference type="ARBA" id="ARBA00022989"/>
    </source>
</evidence>
<sequence>MNRVTFAIIALFGTALALYWQVQSKKIDQTSNIDTSKRPNYIISDLRSTEYNEAGMINSKVSAKNMEHFEDASMTYFTEPVYLIYPDDGKSQWRLRATKGSHNNLTGKVSLENNVIIDSLSPEEPIQTLTTSYMELDLNTMQMTSDKLIKVTGVEFNIQGTGLFADLNEQSVKLLNKVEGIYDAN</sequence>
<dbReference type="InterPro" id="IPR010664">
    <property type="entry name" value="LipoPS_assembly_LptC-rel"/>
</dbReference>
<comment type="function">
    <text evidence="6">Involved in the assembly of lipopolysaccharide (LPS). Required for the translocation of LPS from the inner membrane to the outer membrane. Facilitates the transfer of LPS from the inner membrane to the periplasmic protein LptA. Could be a docking site for LptA.</text>
</comment>
<evidence type="ECO:0000256" key="5">
    <source>
        <dbReference type="ARBA" id="ARBA00023136"/>
    </source>
</evidence>
<dbReference type="PANTHER" id="PTHR37481">
    <property type="entry name" value="LIPOPOLYSACCHARIDE EXPORT SYSTEM PROTEIN LPTC"/>
    <property type="match status" value="1"/>
</dbReference>
<accession>A0ABZ0JWS8</accession>
<evidence type="ECO:0000313" key="8">
    <source>
        <dbReference type="EMBL" id="WOT04686.1"/>
    </source>
</evidence>
<evidence type="ECO:0000256" key="2">
    <source>
        <dbReference type="ARBA" id="ARBA00022519"/>
    </source>
</evidence>
<keyword evidence="2 6" id="KW-0997">Cell inner membrane</keyword>
<dbReference type="EMBL" id="CP136522">
    <property type="protein sequence ID" value="WOT04686.1"/>
    <property type="molecule type" value="Genomic_DNA"/>
</dbReference>
<dbReference type="HAMAP" id="MF_01915">
    <property type="entry name" value="LPS_assembly_LptC"/>
    <property type="match status" value="1"/>
</dbReference>
<keyword evidence="4 6" id="KW-1133">Transmembrane helix</keyword>
<evidence type="ECO:0000256" key="6">
    <source>
        <dbReference type="HAMAP-Rule" id="MF_01915"/>
    </source>
</evidence>
<gene>
    <name evidence="6 8" type="primary">lptC</name>
    <name evidence="8" type="ORF">RGE70_15405</name>
</gene>
<dbReference type="InterPro" id="IPR026265">
    <property type="entry name" value="LptC"/>
</dbReference>
<organism evidence="8 9">
    <name type="scientific">Shewanella youngdeokensis</name>
    <dbReference type="NCBI Taxonomy" id="2999068"/>
    <lineage>
        <taxon>Bacteria</taxon>
        <taxon>Pseudomonadati</taxon>
        <taxon>Pseudomonadota</taxon>
        <taxon>Gammaproteobacteria</taxon>
        <taxon>Alteromonadales</taxon>
        <taxon>Shewanellaceae</taxon>
        <taxon>Shewanella</taxon>
    </lineage>
</organism>
<evidence type="ECO:0000313" key="9">
    <source>
        <dbReference type="Proteomes" id="UP001529491"/>
    </source>
</evidence>
<comment type="function">
    <text evidence="7">Required for the translocation of lipopolysaccharide (LPS) from the inner membrane to the outer membrane.</text>
</comment>
<protein>
    <recommendedName>
        <fullName evidence="6 7">Lipopolysaccharide export system protein LptC</fullName>
    </recommendedName>
</protein>
<keyword evidence="1 6" id="KW-1003">Cell membrane</keyword>
<dbReference type="Gene3D" id="2.60.450.10">
    <property type="entry name" value="Lipopolysaccharide (LPS) transport protein A like domain"/>
    <property type="match status" value="1"/>
</dbReference>
<dbReference type="RefSeq" id="WP_310472323.1">
    <property type="nucleotide sequence ID" value="NZ_CP136522.1"/>
</dbReference>
<evidence type="ECO:0000256" key="3">
    <source>
        <dbReference type="ARBA" id="ARBA00022692"/>
    </source>
</evidence>
<keyword evidence="5 6" id="KW-0472">Membrane</keyword>
<dbReference type="NCBIfam" id="TIGR04409">
    <property type="entry name" value="LptC_YrbK"/>
    <property type="match status" value="1"/>
</dbReference>
<dbReference type="Pfam" id="PF06835">
    <property type="entry name" value="LptC"/>
    <property type="match status" value="1"/>
</dbReference>